<reference evidence="4" key="1">
    <citation type="submission" date="2018-06" db="EMBL/GenBank/DDBJ databases">
        <authorList>
            <person name="Guldener U."/>
        </authorList>
    </citation>
    <scope>NUCLEOTIDE SEQUENCE [LARGE SCALE GENOMIC DNA]</scope>
    <source>
        <strain evidence="4">UTAD17</strain>
    </source>
</reference>
<keyword evidence="2" id="KW-0732">Signal</keyword>
<feature type="region of interest" description="Disordered" evidence="1">
    <location>
        <begin position="22"/>
        <end position="41"/>
    </location>
</feature>
<name>A0A376BBP6_9ASCO</name>
<evidence type="ECO:0000313" key="4">
    <source>
        <dbReference type="Proteomes" id="UP000262825"/>
    </source>
</evidence>
<keyword evidence="4" id="KW-1185">Reference proteome</keyword>
<dbReference type="GO" id="GO:0000128">
    <property type="term" value="P:flocculation"/>
    <property type="evidence" value="ECO:0007669"/>
    <property type="project" value="InterPro"/>
</dbReference>
<feature type="chain" id="PRO_5016862490" evidence="2">
    <location>
        <begin position="18"/>
        <end position="618"/>
    </location>
</feature>
<sequence>MVFQLLTLLSIIIYVETPEVSSTEGSSLYGSSSSPSSIGSSSSVVPVSVSTGGSAIGSSSGVVPVSISTGGSAYATTTTTTTGWTGSYVSTYSTEVITSTNEHSFEYTSTITHWSSSYISSEIVETSTITSAIPQSSTVAAVSSVSSYNSGIDVTTTTTTGWTGSYASTYFTDVLTVTGTNGIVTTSSTIYVETPEVSSTEGSSLYGSSSSASSSSIGSSSNVVPVSVSTGGSAYATTTTTTTGWTGSYVSTYSTEVITSTNEHSFEYTSTITHWSSSYISSEIVKTSTITSAIPQGSTVAAASIIFQSSGVTNTENIATTSGTLYVETPVISSSEGIKLSSFSTLSSSITVLAPTSLPGISSNIYHFSTSEEGVNSVFVSNNVMQYSYPDVIATASESSYSSDTLGSKVLNAETFTAPVQPSSVYSLSTNFISCSEGSFGQLSKTSTPNVATASIAKSFNEWTETYSFIHSTSMNTIYGQDVSVSEVPNIGTEMQTRPSNTDTSIKTFATNTATTVNQQINIDESESASSLTTTLSISTLRTNTFGNNSITTTVVPQVSTNGGNNELDATSISTGSVSSGTNTIIATYFANGTSSSFRKFPITALLATFLVSVLALF</sequence>
<dbReference type="Pfam" id="PF00624">
    <property type="entry name" value="Flocculin"/>
    <property type="match status" value="3"/>
</dbReference>
<dbReference type="InterPro" id="IPR001389">
    <property type="entry name" value="Flocculin"/>
</dbReference>
<accession>A0A376BBP6</accession>
<dbReference type="Proteomes" id="UP000262825">
    <property type="component" value="Unassembled WGS sequence"/>
</dbReference>
<feature type="signal peptide" evidence="2">
    <location>
        <begin position="1"/>
        <end position="17"/>
    </location>
</feature>
<dbReference type="AlphaFoldDB" id="A0A376BBP6"/>
<dbReference type="EMBL" id="UFAJ01001059">
    <property type="protein sequence ID" value="SSD62009.1"/>
    <property type="molecule type" value="Genomic_DNA"/>
</dbReference>
<evidence type="ECO:0000256" key="1">
    <source>
        <dbReference type="SAM" id="MobiDB-lite"/>
    </source>
</evidence>
<dbReference type="VEuPathDB" id="FungiDB:SCODWIG_03771"/>
<protein>
    <submittedName>
        <fullName evidence="3">Uncharacterized protein</fullName>
    </submittedName>
</protein>
<evidence type="ECO:0000313" key="3">
    <source>
        <dbReference type="EMBL" id="SSD62009.1"/>
    </source>
</evidence>
<organism evidence="3 4">
    <name type="scientific">Saccharomycodes ludwigii</name>
    <dbReference type="NCBI Taxonomy" id="36035"/>
    <lineage>
        <taxon>Eukaryota</taxon>
        <taxon>Fungi</taxon>
        <taxon>Dikarya</taxon>
        <taxon>Ascomycota</taxon>
        <taxon>Saccharomycotina</taxon>
        <taxon>Saccharomycetes</taxon>
        <taxon>Saccharomycodales</taxon>
        <taxon>Saccharomycodaceae</taxon>
        <taxon>Saccharomycodes</taxon>
    </lineage>
</organism>
<proteinExistence type="predicted"/>
<gene>
    <name evidence="3" type="ORF">SCODWIG_03771</name>
</gene>
<evidence type="ECO:0000256" key="2">
    <source>
        <dbReference type="SAM" id="SignalP"/>
    </source>
</evidence>